<sequence length="140" mass="15437">MKLTGLCLLIVLLSACSLKKTGEKTGEAVGQFIKGASSGVQNSFKVEVELSPELKAQGIELGKVIIANDTLGVDNLVSVYCIFNKDFQDTVLLKAYDNQKLETGRSKLVINARKDEAGFYDFPFDRRTNLDSEDCRLILQ</sequence>
<evidence type="ECO:0000313" key="2">
    <source>
        <dbReference type="Proteomes" id="UP000190961"/>
    </source>
</evidence>
<dbReference type="AlphaFoldDB" id="A0A1T5LIF4"/>
<gene>
    <name evidence="1" type="ORF">SAMN05660236_3296</name>
</gene>
<name>A0A1T5LIF4_9BACT</name>
<reference evidence="1 2" key="1">
    <citation type="submission" date="2017-02" db="EMBL/GenBank/DDBJ databases">
        <authorList>
            <person name="Peterson S.W."/>
        </authorList>
    </citation>
    <scope>NUCLEOTIDE SEQUENCE [LARGE SCALE GENOMIC DNA]</scope>
    <source>
        <strain evidence="1 2">DSM 25262</strain>
    </source>
</reference>
<dbReference type="Proteomes" id="UP000190961">
    <property type="component" value="Unassembled WGS sequence"/>
</dbReference>
<dbReference type="OrthoDB" id="9179901at2"/>
<accession>A0A1T5LIF4</accession>
<organism evidence="1 2">
    <name type="scientific">Ohtaekwangia koreensis</name>
    <dbReference type="NCBI Taxonomy" id="688867"/>
    <lineage>
        <taxon>Bacteria</taxon>
        <taxon>Pseudomonadati</taxon>
        <taxon>Bacteroidota</taxon>
        <taxon>Cytophagia</taxon>
        <taxon>Cytophagales</taxon>
        <taxon>Fulvivirgaceae</taxon>
        <taxon>Ohtaekwangia</taxon>
    </lineage>
</organism>
<protein>
    <recommendedName>
        <fullName evidence="3">Lipoprotein</fullName>
    </recommendedName>
</protein>
<keyword evidence="2" id="KW-1185">Reference proteome</keyword>
<proteinExistence type="predicted"/>
<evidence type="ECO:0000313" key="1">
    <source>
        <dbReference type="EMBL" id="SKC75776.1"/>
    </source>
</evidence>
<dbReference type="RefSeq" id="WP_079687835.1">
    <property type="nucleotide sequence ID" value="NZ_FUZU01000002.1"/>
</dbReference>
<dbReference type="EMBL" id="FUZU01000002">
    <property type="protein sequence ID" value="SKC75776.1"/>
    <property type="molecule type" value="Genomic_DNA"/>
</dbReference>
<dbReference type="STRING" id="688867.SAMN05660236_3296"/>
<dbReference type="PROSITE" id="PS51257">
    <property type="entry name" value="PROKAR_LIPOPROTEIN"/>
    <property type="match status" value="1"/>
</dbReference>
<evidence type="ECO:0008006" key="3">
    <source>
        <dbReference type="Google" id="ProtNLM"/>
    </source>
</evidence>